<protein>
    <submittedName>
        <fullName evidence="2">Uncharacterized protein</fullName>
    </submittedName>
</protein>
<proteinExistence type="predicted"/>
<gene>
    <name evidence="2" type="ORF">FB551_1444</name>
</gene>
<reference evidence="2 3" key="1">
    <citation type="submission" date="2019-06" db="EMBL/GenBank/DDBJ databases">
        <title>Sorghum-associated microbial communities from plants grown in Nebraska, USA.</title>
        <authorList>
            <person name="Schachtman D."/>
        </authorList>
    </citation>
    <scope>NUCLEOTIDE SEQUENCE [LARGE SCALE GENOMIC DNA]</scope>
    <source>
        <strain evidence="2 3">110</strain>
    </source>
</reference>
<dbReference type="RefSeq" id="WP_142016355.1">
    <property type="nucleotide sequence ID" value="NZ_VFPD01000001.1"/>
</dbReference>
<evidence type="ECO:0000256" key="1">
    <source>
        <dbReference type="SAM" id="Coils"/>
    </source>
</evidence>
<dbReference type="EMBL" id="VFPD01000001">
    <property type="protein sequence ID" value="TQM21750.1"/>
    <property type="molecule type" value="Genomic_DNA"/>
</dbReference>
<keyword evidence="1" id="KW-0175">Coiled coil</keyword>
<name>A0A543EJI1_9FLAO</name>
<evidence type="ECO:0000313" key="2">
    <source>
        <dbReference type="EMBL" id="TQM21750.1"/>
    </source>
</evidence>
<keyword evidence="3" id="KW-1185">Reference proteome</keyword>
<sequence>MNNIIKLTRTELYDKVWATPLTTLSKEFNLSDNGLRKICKKFDIPLPPMGYWQKLQFGKKVVKTLLPQQENEKEIKIHVDRTKNDPNPINSLKQIVTEKIKSNSALILKVSERLSKPDEIVSKAQANLDTKKVHDSYEKIKGTISTDRGLPNIVVSPKNVSRSLRILDNLIKNFKTLGYKVSVDSEGLKFAAYEDKITLYIKEKSNIKDTTNERGWKSRDLIANGKLAVKIVQYGTIEFADTDKLLVEDQIEKILIKVETEFQRMAENRRVWKIESEKREELRKIEEAKQKLKDEELTKFIYFYNDAHRWKKFMILKEYFEHLKSTNTTDKEWLDWAEKKLDWYNPAKNAEDNLMEDVDKNSLEIKKKNRWEW</sequence>
<evidence type="ECO:0000313" key="3">
    <source>
        <dbReference type="Proteomes" id="UP000316437"/>
    </source>
</evidence>
<comment type="caution">
    <text evidence="2">The sequence shown here is derived from an EMBL/GenBank/DDBJ whole genome shotgun (WGS) entry which is preliminary data.</text>
</comment>
<feature type="coiled-coil region" evidence="1">
    <location>
        <begin position="271"/>
        <end position="298"/>
    </location>
</feature>
<organism evidence="2 3">
    <name type="scientific">Chryseobacterium aquifrigidense</name>
    <dbReference type="NCBI Taxonomy" id="558021"/>
    <lineage>
        <taxon>Bacteria</taxon>
        <taxon>Pseudomonadati</taxon>
        <taxon>Bacteroidota</taxon>
        <taxon>Flavobacteriia</taxon>
        <taxon>Flavobacteriales</taxon>
        <taxon>Weeksellaceae</taxon>
        <taxon>Chryseobacterium group</taxon>
        <taxon>Chryseobacterium</taxon>
    </lineage>
</organism>
<accession>A0A543EJI1</accession>
<dbReference type="Proteomes" id="UP000316437">
    <property type="component" value="Unassembled WGS sequence"/>
</dbReference>
<dbReference type="AlphaFoldDB" id="A0A543EJI1"/>